<dbReference type="VEuPathDB" id="FungiDB:BON22_3292"/>
<feature type="compositionally biased region" description="Basic and acidic residues" evidence="2">
    <location>
        <begin position="554"/>
        <end position="566"/>
    </location>
</feature>
<accession>A0A061BCL2</accession>
<dbReference type="GO" id="GO:0031625">
    <property type="term" value="F:ubiquitin protein ligase binding"/>
    <property type="evidence" value="ECO:0007669"/>
    <property type="project" value="TreeGrafter"/>
</dbReference>
<dbReference type="Gene3D" id="2.60.40.640">
    <property type="match status" value="1"/>
</dbReference>
<dbReference type="AlphaFoldDB" id="A0A061BCL2"/>
<feature type="coiled-coil region" evidence="1">
    <location>
        <begin position="419"/>
        <end position="447"/>
    </location>
</feature>
<dbReference type="PhylomeDB" id="A0A061BCL2"/>
<gene>
    <name evidence="4" type="ORF">CYFA0S_15e01706g</name>
</gene>
<feature type="region of interest" description="Disordered" evidence="2">
    <location>
        <begin position="13"/>
        <end position="43"/>
    </location>
</feature>
<feature type="compositionally biased region" description="Low complexity" evidence="2">
    <location>
        <begin position="542"/>
        <end position="553"/>
    </location>
</feature>
<dbReference type="PANTHER" id="PTHR11188:SF76">
    <property type="entry name" value="PROTEIN LDB19"/>
    <property type="match status" value="1"/>
</dbReference>
<protein>
    <submittedName>
        <fullName evidence="4">CYFA0S15e01706g1_1</fullName>
    </submittedName>
</protein>
<evidence type="ECO:0000313" key="4">
    <source>
        <dbReference type="EMBL" id="CDR44701.1"/>
    </source>
</evidence>
<evidence type="ECO:0000256" key="1">
    <source>
        <dbReference type="SAM" id="Coils"/>
    </source>
</evidence>
<dbReference type="InterPro" id="IPR014752">
    <property type="entry name" value="Arrestin-like_C"/>
</dbReference>
<dbReference type="Pfam" id="PF13002">
    <property type="entry name" value="LDB19"/>
    <property type="match status" value="1"/>
</dbReference>
<sequence length="725" mass="78487">MAIFPKLTSTLSNGALAPHSSHSQTHNHSPGSSSPAITTNNLAHTSSHPFELSIDLESPPIIMYGLPNESTGSLLSGQLVVDIPKEAFQSQRPSNKRTLSSGGALNQLQSTLSNLNITPSQSHSASPLTSANNSSTNLVSLLNMKDHILMNSIQLILVQKVHYAKPFLPPSNTLATCNSCKKKSTELARWDIMSQAHNLPVGKHSYPFSHLLPGALPATTCLGSSGITSIKYELVAIASYNNHSNHQSMCKVVLPINISRSILRGPDRNSLRVFPPTDVTATAVLPNVIYPRSSFALELKLDGVSSAERRWRMRRVAWRIEETVKVKGNACINHKSKLRVVEEHVRKNQHLTKTNVKRNQQSGPTTQVVVSNTAQNDLTPSASNAALQPQQSNADGIASHPADNDDDISSTADNTLHPSDHANEELRQQQQQQLQQQDEQKKEAEYALYCEETRTVASGDLRNGWKSDFSDKGKIELVAHINCFNLSSAAGQHHSHSSSKHPVEQPMIHPTVSCDIDDPVLGITASHVLIVEVVIAEEIPQNASTSSLTPSSSHTDKKEQGSDQRLAELSPVFANHIKPSQSAKSDTASRKSDDATTGPQNVVGVPTGSARVLRMQFKLNITERSGLGIAWDDEVPPMYGDVSALSPPTYETAMSPEFSPNVDVSNPPLYPLNPAHTHTHLNGTPGTSTPGVIYGIGNTPGITPRQSSQFQSLNGALEHDDFTLN</sequence>
<feature type="region of interest" description="Disordered" evidence="2">
    <location>
        <begin position="542"/>
        <end position="607"/>
    </location>
</feature>
<dbReference type="GO" id="GO:0030674">
    <property type="term" value="F:protein-macromolecule adaptor activity"/>
    <property type="evidence" value="ECO:0007669"/>
    <property type="project" value="TreeGrafter"/>
</dbReference>
<dbReference type="GO" id="GO:0005886">
    <property type="term" value="C:plasma membrane"/>
    <property type="evidence" value="ECO:0007669"/>
    <property type="project" value="TreeGrafter"/>
</dbReference>
<feature type="compositionally biased region" description="Polar residues" evidence="2">
    <location>
        <begin position="351"/>
        <end position="366"/>
    </location>
</feature>
<dbReference type="PANTHER" id="PTHR11188">
    <property type="entry name" value="ARRESTIN DOMAIN CONTAINING PROTEIN"/>
    <property type="match status" value="1"/>
</dbReference>
<dbReference type="InterPro" id="IPR024391">
    <property type="entry name" value="LDB19_N"/>
</dbReference>
<keyword evidence="1" id="KW-0175">Coiled coil</keyword>
<reference evidence="4" key="1">
    <citation type="journal article" date="2014" name="Genome Announc.">
        <title>Genome sequence of the yeast Cyberlindnera fabianii (Hansenula fabianii).</title>
        <authorList>
            <person name="Freel K.C."/>
            <person name="Sarilar V."/>
            <person name="Neuveglise C."/>
            <person name="Devillers H."/>
            <person name="Friedrich A."/>
            <person name="Schacherer J."/>
        </authorList>
    </citation>
    <scope>NUCLEOTIDE SEQUENCE</scope>
    <source>
        <strain evidence="4">YJS4271</strain>
    </source>
</reference>
<evidence type="ECO:0000259" key="3">
    <source>
        <dbReference type="Pfam" id="PF13002"/>
    </source>
</evidence>
<organism evidence="4">
    <name type="scientific">Cyberlindnera fabianii</name>
    <name type="common">Yeast</name>
    <name type="synonym">Hansenula fabianii</name>
    <dbReference type="NCBI Taxonomy" id="36022"/>
    <lineage>
        <taxon>Eukaryota</taxon>
        <taxon>Fungi</taxon>
        <taxon>Dikarya</taxon>
        <taxon>Ascomycota</taxon>
        <taxon>Saccharomycotina</taxon>
        <taxon>Saccharomycetes</taxon>
        <taxon>Phaffomycetales</taxon>
        <taxon>Phaffomycetaceae</taxon>
        <taxon>Cyberlindnera</taxon>
    </lineage>
</organism>
<dbReference type="InterPro" id="IPR050357">
    <property type="entry name" value="Arrestin_domain-protein"/>
</dbReference>
<evidence type="ECO:0000256" key="2">
    <source>
        <dbReference type="SAM" id="MobiDB-lite"/>
    </source>
</evidence>
<name>A0A061BCL2_CYBFA</name>
<feature type="region of interest" description="Disordered" evidence="2">
    <location>
        <begin position="386"/>
        <end position="419"/>
    </location>
</feature>
<feature type="region of interest" description="Disordered" evidence="2">
    <location>
        <begin position="345"/>
        <end position="366"/>
    </location>
</feature>
<dbReference type="GO" id="GO:0005829">
    <property type="term" value="C:cytosol"/>
    <property type="evidence" value="ECO:0007669"/>
    <property type="project" value="TreeGrafter"/>
</dbReference>
<dbReference type="EMBL" id="LK052900">
    <property type="protein sequence ID" value="CDR44701.1"/>
    <property type="molecule type" value="Genomic_DNA"/>
</dbReference>
<feature type="domain" description="LDB19 N-terminal" evidence="3">
    <location>
        <begin position="153"/>
        <end position="338"/>
    </location>
</feature>
<proteinExistence type="predicted"/>
<dbReference type="OrthoDB" id="3832628at2759"/>
<feature type="compositionally biased region" description="Polar residues" evidence="2">
    <location>
        <begin position="20"/>
        <end position="43"/>
    </location>
</feature>
<dbReference type="GO" id="GO:0070086">
    <property type="term" value="P:ubiquitin-dependent endocytosis"/>
    <property type="evidence" value="ECO:0007669"/>
    <property type="project" value="TreeGrafter"/>
</dbReference>